<evidence type="ECO:0000313" key="9">
    <source>
        <dbReference type="Proteomes" id="UP000007264"/>
    </source>
</evidence>
<dbReference type="CDD" id="cd01926">
    <property type="entry name" value="cyclophilin_ABH_like"/>
    <property type="match status" value="1"/>
</dbReference>
<dbReference type="GO" id="GO:0005737">
    <property type="term" value="C:cytoplasm"/>
    <property type="evidence" value="ECO:0007669"/>
    <property type="project" value="TreeGrafter"/>
</dbReference>
<dbReference type="FunFam" id="2.40.100.10:FF:000022">
    <property type="entry name" value="Peptidyl-prolyl cis-trans isomerase CYP95"/>
    <property type="match status" value="1"/>
</dbReference>
<sequence length="261" mass="28076">MALETEKRNLLIFFGVLACILIGTQIFSYNKLTSKPSIRETSLTGNFGETDQLTTKDGPSQQAQQVGGQPAPLKTATKDSESTVAGVKRARVFFDIAPFGDHQGGRIVFELYNDITAATAENFRQLATCEHGVGTNGKPLCYKGSTFHRIIPNFMIQGGDFTKGDGTGGESIYGSKFDDENFKMKHTEPGTLSMANAGKNTNGSQFFITTVATPHLDGKHVVFGRVIEGMDLVHEIESVGDSSGKPRVPVTIADSGELTGF</sequence>
<keyword evidence="3 5" id="KW-0697">Rotamase</keyword>
<organism evidence="8 9">
    <name type="scientific">Coccomyxa subellipsoidea (strain C-169)</name>
    <name type="common">Green microalga</name>
    <dbReference type="NCBI Taxonomy" id="574566"/>
    <lineage>
        <taxon>Eukaryota</taxon>
        <taxon>Viridiplantae</taxon>
        <taxon>Chlorophyta</taxon>
        <taxon>core chlorophytes</taxon>
        <taxon>Trebouxiophyceae</taxon>
        <taxon>Trebouxiophyceae incertae sedis</taxon>
        <taxon>Coccomyxaceae</taxon>
        <taxon>Coccomyxa</taxon>
        <taxon>Coccomyxa subellipsoidea</taxon>
    </lineage>
</organism>
<reference evidence="8 9" key="1">
    <citation type="journal article" date="2012" name="Genome Biol.">
        <title>The genome of the polar eukaryotic microalga coccomyxa subellipsoidea reveals traits of cold adaptation.</title>
        <authorList>
            <person name="Blanc G."/>
            <person name="Agarkova I."/>
            <person name="Grimwood J."/>
            <person name="Kuo A."/>
            <person name="Brueggeman A."/>
            <person name="Dunigan D."/>
            <person name="Gurnon J."/>
            <person name="Ladunga I."/>
            <person name="Lindquist E."/>
            <person name="Lucas S."/>
            <person name="Pangilinan J."/>
            <person name="Proschold T."/>
            <person name="Salamov A."/>
            <person name="Schmutz J."/>
            <person name="Weeks D."/>
            <person name="Yamada T."/>
            <person name="Claverie J.M."/>
            <person name="Grigoriev I."/>
            <person name="Van Etten J."/>
            <person name="Lomsadze A."/>
            <person name="Borodovsky M."/>
        </authorList>
    </citation>
    <scope>NUCLEOTIDE SEQUENCE [LARGE SCALE GENOMIC DNA]</scope>
    <source>
        <strain evidence="8 9">C-169</strain>
    </source>
</reference>
<dbReference type="EC" id="5.2.1.8" evidence="5"/>
<dbReference type="PANTHER" id="PTHR11071">
    <property type="entry name" value="PEPTIDYL-PROLYL CIS-TRANS ISOMERASE"/>
    <property type="match status" value="1"/>
</dbReference>
<dbReference type="GeneID" id="17040310"/>
<keyword evidence="9" id="KW-1185">Reference proteome</keyword>
<dbReference type="PROSITE" id="PS50072">
    <property type="entry name" value="CSA_PPIASE_2"/>
    <property type="match status" value="1"/>
</dbReference>
<dbReference type="KEGG" id="csl:COCSUDRAFT_29609"/>
<evidence type="ECO:0000256" key="4">
    <source>
        <dbReference type="ARBA" id="ARBA00023235"/>
    </source>
</evidence>
<dbReference type="STRING" id="574566.I0YVA5"/>
<feature type="compositionally biased region" description="Low complexity" evidence="6">
    <location>
        <begin position="58"/>
        <end position="72"/>
    </location>
</feature>
<dbReference type="Gene3D" id="2.40.100.10">
    <property type="entry name" value="Cyclophilin-like"/>
    <property type="match status" value="1"/>
</dbReference>
<dbReference type="EMBL" id="AGSI01000010">
    <property type="protein sequence ID" value="EIE22324.1"/>
    <property type="molecule type" value="Genomic_DNA"/>
</dbReference>
<dbReference type="RefSeq" id="XP_005646868.1">
    <property type="nucleotide sequence ID" value="XM_005646811.1"/>
</dbReference>
<comment type="caution">
    <text evidence="8">The sequence shown here is derived from an EMBL/GenBank/DDBJ whole genome shotgun (WGS) entry which is preliminary data.</text>
</comment>
<dbReference type="Pfam" id="PF00160">
    <property type="entry name" value="Pro_isomerase"/>
    <property type="match status" value="1"/>
</dbReference>
<protein>
    <recommendedName>
        <fullName evidence="5">Peptidyl-prolyl cis-trans isomerase</fullName>
        <shortName evidence="5">PPIase</shortName>
        <ecNumber evidence="5">5.2.1.8</ecNumber>
    </recommendedName>
</protein>
<keyword evidence="4 5" id="KW-0413">Isomerase</keyword>
<dbReference type="PRINTS" id="PR00153">
    <property type="entry name" value="CSAPPISMRASE"/>
</dbReference>
<dbReference type="eggNOG" id="KOG0865">
    <property type="taxonomic scope" value="Eukaryota"/>
</dbReference>
<comment type="function">
    <text evidence="5">PPIases accelerate the folding of proteins. It catalyzes the cis-trans isomerization of proline imidic peptide bonds in oligopeptides.</text>
</comment>
<accession>I0YVA5</accession>
<evidence type="ECO:0000256" key="2">
    <source>
        <dbReference type="ARBA" id="ARBA00007365"/>
    </source>
</evidence>
<dbReference type="Proteomes" id="UP000007264">
    <property type="component" value="Unassembled WGS sequence"/>
</dbReference>
<feature type="compositionally biased region" description="Polar residues" evidence="6">
    <location>
        <begin position="43"/>
        <end position="57"/>
    </location>
</feature>
<feature type="domain" description="PPIase cyclophilin-type" evidence="7">
    <location>
        <begin position="94"/>
        <end position="257"/>
    </location>
</feature>
<name>I0YVA5_COCSC</name>
<dbReference type="OrthoDB" id="10331126at2759"/>
<evidence type="ECO:0000256" key="3">
    <source>
        <dbReference type="ARBA" id="ARBA00023110"/>
    </source>
</evidence>
<dbReference type="GO" id="GO:0006457">
    <property type="term" value="P:protein folding"/>
    <property type="evidence" value="ECO:0007669"/>
    <property type="project" value="InterPro"/>
</dbReference>
<evidence type="ECO:0000313" key="8">
    <source>
        <dbReference type="EMBL" id="EIE22324.1"/>
    </source>
</evidence>
<dbReference type="PANTHER" id="PTHR11071:SF561">
    <property type="entry name" value="PEPTIDYL-PROLYL CIS-TRANS ISOMERASE D-RELATED"/>
    <property type="match status" value="1"/>
</dbReference>
<dbReference type="PROSITE" id="PS00170">
    <property type="entry name" value="CSA_PPIASE_1"/>
    <property type="match status" value="1"/>
</dbReference>
<evidence type="ECO:0000256" key="6">
    <source>
        <dbReference type="SAM" id="MobiDB-lite"/>
    </source>
</evidence>
<dbReference type="GO" id="GO:0016018">
    <property type="term" value="F:cyclosporin A binding"/>
    <property type="evidence" value="ECO:0007669"/>
    <property type="project" value="TreeGrafter"/>
</dbReference>
<dbReference type="InterPro" id="IPR020892">
    <property type="entry name" value="Cyclophilin-type_PPIase_CS"/>
</dbReference>
<dbReference type="InterPro" id="IPR029000">
    <property type="entry name" value="Cyclophilin-like_dom_sf"/>
</dbReference>
<evidence type="ECO:0000256" key="1">
    <source>
        <dbReference type="ARBA" id="ARBA00000971"/>
    </source>
</evidence>
<dbReference type="PROSITE" id="PS51257">
    <property type="entry name" value="PROKAR_LIPOPROTEIN"/>
    <property type="match status" value="1"/>
</dbReference>
<comment type="catalytic activity">
    <reaction evidence="1 5">
        <text>[protein]-peptidylproline (omega=180) = [protein]-peptidylproline (omega=0)</text>
        <dbReference type="Rhea" id="RHEA:16237"/>
        <dbReference type="Rhea" id="RHEA-COMP:10747"/>
        <dbReference type="Rhea" id="RHEA-COMP:10748"/>
        <dbReference type="ChEBI" id="CHEBI:83833"/>
        <dbReference type="ChEBI" id="CHEBI:83834"/>
        <dbReference type="EC" id="5.2.1.8"/>
    </reaction>
</comment>
<proteinExistence type="inferred from homology"/>
<gene>
    <name evidence="8" type="ORF">COCSUDRAFT_29609</name>
</gene>
<dbReference type="AlphaFoldDB" id="I0YVA5"/>
<dbReference type="GO" id="GO:0003755">
    <property type="term" value="F:peptidyl-prolyl cis-trans isomerase activity"/>
    <property type="evidence" value="ECO:0007669"/>
    <property type="project" value="UniProtKB-UniRule"/>
</dbReference>
<dbReference type="InterPro" id="IPR002130">
    <property type="entry name" value="Cyclophilin-type_PPIase_dom"/>
</dbReference>
<comment type="similarity">
    <text evidence="2 5">Belongs to the cyclophilin-type PPIase family.</text>
</comment>
<feature type="region of interest" description="Disordered" evidence="6">
    <location>
        <begin position="43"/>
        <end position="80"/>
    </location>
</feature>
<evidence type="ECO:0000259" key="7">
    <source>
        <dbReference type="PROSITE" id="PS50072"/>
    </source>
</evidence>
<dbReference type="SUPFAM" id="SSF50891">
    <property type="entry name" value="Cyclophilin-like"/>
    <property type="match status" value="1"/>
</dbReference>
<evidence type="ECO:0000256" key="5">
    <source>
        <dbReference type="RuleBase" id="RU363019"/>
    </source>
</evidence>